<evidence type="ECO:0000256" key="2">
    <source>
        <dbReference type="ARBA" id="ARBA00023002"/>
    </source>
</evidence>
<dbReference type="GO" id="GO:0002197">
    <property type="term" value="C:xanthine dehydrogenase complex"/>
    <property type="evidence" value="ECO:0007669"/>
    <property type="project" value="InterPro"/>
</dbReference>
<reference evidence="4 5" key="1">
    <citation type="submission" date="2016-10" db="EMBL/GenBank/DDBJ databases">
        <authorList>
            <person name="de Groot N.N."/>
        </authorList>
    </citation>
    <scope>NUCLEOTIDE SEQUENCE [LARGE SCALE GENOMIC DNA]</scope>
    <source>
        <strain evidence="4 5">DSM 1283</strain>
    </source>
</reference>
<dbReference type="AlphaFoldDB" id="A0A1I5EMR5"/>
<dbReference type="PANTHER" id="PTHR11908">
    <property type="entry name" value="XANTHINE DEHYDROGENASE"/>
    <property type="match status" value="1"/>
</dbReference>
<keyword evidence="1" id="KW-0500">Molybdenum</keyword>
<evidence type="ECO:0000313" key="4">
    <source>
        <dbReference type="EMBL" id="SFO12759.1"/>
    </source>
</evidence>
<dbReference type="Pfam" id="PF20256">
    <property type="entry name" value="MoCoBD_2"/>
    <property type="match status" value="1"/>
</dbReference>
<dbReference type="Pfam" id="PF01315">
    <property type="entry name" value="Ald_Xan_dh_C"/>
    <property type="match status" value="1"/>
</dbReference>
<dbReference type="InterPro" id="IPR050028">
    <property type="entry name" value="XdhA_XDHase"/>
</dbReference>
<dbReference type="Pfam" id="PF02738">
    <property type="entry name" value="MoCoBD_1"/>
    <property type="match status" value="1"/>
</dbReference>
<protein>
    <submittedName>
        <fullName evidence="4">Xanthine dehydrogenase molybdenum-binding subunit</fullName>
    </submittedName>
</protein>
<dbReference type="RefSeq" id="WP_091685730.1">
    <property type="nucleotide sequence ID" value="NZ_BAABFM010000061.1"/>
</dbReference>
<dbReference type="InterPro" id="IPR000674">
    <property type="entry name" value="Ald_Oxase/Xan_DH_a/b"/>
</dbReference>
<organism evidence="4 5">
    <name type="scientific">Anaerocolumna aminovalerica</name>
    <dbReference type="NCBI Taxonomy" id="1527"/>
    <lineage>
        <taxon>Bacteria</taxon>
        <taxon>Bacillati</taxon>
        <taxon>Bacillota</taxon>
        <taxon>Clostridia</taxon>
        <taxon>Lachnospirales</taxon>
        <taxon>Lachnospiraceae</taxon>
        <taxon>Anaerocolumna</taxon>
    </lineage>
</organism>
<name>A0A1I5EMR5_9FIRM</name>
<keyword evidence="5" id="KW-1185">Reference proteome</keyword>
<dbReference type="NCBIfam" id="NF043082">
    <property type="entry name" value="XdhA_XDHase"/>
    <property type="match status" value="1"/>
</dbReference>
<dbReference type="NCBIfam" id="NF007426">
    <property type="entry name" value="PRK09970.1"/>
    <property type="match status" value="1"/>
</dbReference>
<dbReference type="InterPro" id="IPR008274">
    <property type="entry name" value="AldOxase/xan_DH_MoCoBD1"/>
</dbReference>
<proteinExistence type="predicted"/>
<dbReference type="InterPro" id="IPR036856">
    <property type="entry name" value="Ald_Oxase/Xan_DH_a/b_sf"/>
</dbReference>
<dbReference type="SUPFAM" id="SSF56003">
    <property type="entry name" value="Molybdenum cofactor-binding domain"/>
    <property type="match status" value="1"/>
</dbReference>
<dbReference type="Gene3D" id="3.90.1170.50">
    <property type="entry name" value="Aldehyde oxidase/xanthine dehydrogenase, a/b hammerhead"/>
    <property type="match status" value="1"/>
</dbReference>
<dbReference type="InterPro" id="IPR046867">
    <property type="entry name" value="AldOxase/xan_DH_MoCoBD2"/>
</dbReference>
<dbReference type="EMBL" id="FOWD01000010">
    <property type="protein sequence ID" value="SFO12759.1"/>
    <property type="molecule type" value="Genomic_DNA"/>
</dbReference>
<dbReference type="SMART" id="SM01008">
    <property type="entry name" value="Ald_Xan_dh_C"/>
    <property type="match status" value="1"/>
</dbReference>
<dbReference type="InterPro" id="IPR037165">
    <property type="entry name" value="AldOxase/xan_DH_Mopterin-bd_sf"/>
</dbReference>
<dbReference type="InterPro" id="IPR016208">
    <property type="entry name" value="Ald_Oxase/xanthine_DH-like"/>
</dbReference>
<evidence type="ECO:0000313" key="5">
    <source>
        <dbReference type="Proteomes" id="UP000198806"/>
    </source>
</evidence>
<dbReference type="OrthoDB" id="41753at2"/>
<keyword evidence="2" id="KW-0560">Oxidoreductase</keyword>
<gene>
    <name evidence="4" type="ORF">SAMN04489757_11026</name>
</gene>
<evidence type="ECO:0000259" key="3">
    <source>
        <dbReference type="SMART" id="SM01008"/>
    </source>
</evidence>
<dbReference type="Gene3D" id="3.30.365.10">
    <property type="entry name" value="Aldehyde oxidase/xanthine dehydrogenase, molybdopterin binding domain"/>
    <property type="match status" value="4"/>
</dbReference>
<dbReference type="PANTHER" id="PTHR11908:SF132">
    <property type="entry name" value="ALDEHYDE OXIDASE 1-RELATED"/>
    <property type="match status" value="1"/>
</dbReference>
<dbReference type="GO" id="GO:0005506">
    <property type="term" value="F:iron ion binding"/>
    <property type="evidence" value="ECO:0007669"/>
    <property type="project" value="InterPro"/>
</dbReference>
<dbReference type="STRING" id="1527.SAMN04489757_11026"/>
<feature type="domain" description="Aldehyde oxidase/xanthine dehydrogenase a/b hammerhead" evidence="3">
    <location>
        <begin position="17"/>
        <end position="133"/>
    </location>
</feature>
<dbReference type="SUPFAM" id="SSF54665">
    <property type="entry name" value="CO dehydrogenase molybdoprotein N-domain-like"/>
    <property type="match status" value="1"/>
</dbReference>
<sequence>MGVGKSINRVDAIEKVTGTAKYVEDMLPSNALIAKVLHSTIANGIVKSINIEEALKMPGVETILTCFDVPDVLYATSGHPLSLDPNHPDVKDKLILSKRVRYYGDDIAAVVADNALNAQKALEKIVVEYEEYEPLLTPQAAINNKISLHEQCPSNELSRMDFEIKDGEVDFYKGKFSDDPYIAGREDLKGTYFSVPPVHACHIENNSCFAYMEGKKMIVVTCNQVPHTLRRNVAEAIEMPIGDVKIIKPYLGGGFGNKQDTMYEPVAAFLSKKLGGRCVAILLTREETFVNTRTRHGMDIYASVEVDENGKIKRKGLKLNSNGGSYGTHRHSITAYAVTNFFELYPSGEIQIGESSTAYTNLPSAGALRGYGIPQIDFAMESQMDDIAMEKGWDPIDFRKKNIMKLGFRDPFDKFYVKSNGLEECIDKGRELIDWDKKRKEYDQFNKTSKDIKKGVGMAIFCYKTGVYPIQLENAACRMVLNEDGSIQVQIGATELGQGSDTVFAQMASEILTIPESKIHVISTQDTDITPYDSGAYASRQSYVTGGAVKKTALLMKEKIIGKAAAIAKISIDDLTIENENIIIGKTKEIICSIGNVATLINFINDSSQTEHITAETTYTCLSNCFAFGASFVDLEVDVPIGKIKISKIISLNDSGKILNPQLARGQVHGGVAMAVGYAIGEQLLFDSKTGKPLNNNLLDYKIPTSMDIPEMESHFVETYEPTGPYGNKALGEPPLIPQAPAIRNAVLHATGVSIYKLPMSPQNLVHEFIKAGLIEDGRE</sequence>
<accession>A0A1I5EMR5</accession>
<dbReference type="GO" id="GO:0004854">
    <property type="term" value="F:xanthine dehydrogenase activity"/>
    <property type="evidence" value="ECO:0007669"/>
    <property type="project" value="InterPro"/>
</dbReference>
<evidence type="ECO:0000256" key="1">
    <source>
        <dbReference type="ARBA" id="ARBA00022505"/>
    </source>
</evidence>
<dbReference type="Proteomes" id="UP000198806">
    <property type="component" value="Unassembled WGS sequence"/>
</dbReference>